<sequence>MDGEGRVVKIIRLDEVLDLYGISLTVGPRFDTVKLLLLQSIRLFSSLFFYLPRDKYLPMRKFNPGYCRFVTASLVLAKKYYVCK</sequence>
<organism evidence="1 2">
    <name type="scientific">Polyplax serrata</name>
    <name type="common">Common mouse louse</name>
    <dbReference type="NCBI Taxonomy" id="468196"/>
    <lineage>
        <taxon>Eukaryota</taxon>
        <taxon>Metazoa</taxon>
        <taxon>Ecdysozoa</taxon>
        <taxon>Arthropoda</taxon>
        <taxon>Hexapoda</taxon>
        <taxon>Insecta</taxon>
        <taxon>Pterygota</taxon>
        <taxon>Neoptera</taxon>
        <taxon>Paraneoptera</taxon>
        <taxon>Psocodea</taxon>
        <taxon>Troctomorpha</taxon>
        <taxon>Phthiraptera</taxon>
        <taxon>Anoplura</taxon>
        <taxon>Polyplacidae</taxon>
        <taxon>Polyplax</taxon>
    </lineage>
</organism>
<evidence type="ECO:0000313" key="2">
    <source>
        <dbReference type="Proteomes" id="UP001359485"/>
    </source>
</evidence>
<evidence type="ECO:0000313" key="1">
    <source>
        <dbReference type="EMBL" id="KAK6627866.1"/>
    </source>
</evidence>
<gene>
    <name evidence="1" type="ORF">RUM44_010346</name>
</gene>
<reference evidence="1 2" key="1">
    <citation type="submission" date="2023-09" db="EMBL/GenBank/DDBJ databases">
        <title>Genomes of two closely related lineages of the louse Polyplax serrata with different host specificities.</title>
        <authorList>
            <person name="Martinu J."/>
            <person name="Tarabai H."/>
            <person name="Stefka J."/>
            <person name="Hypsa V."/>
        </authorList>
    </citation>
    <scope>NUCLEOTIDE SEQUENCE [LARGE SCALE GENOMIC DNA]</scope>
    <source>
        <strain evidence="1">98ZLc_SE</strain>
    </source>
</reference>
<accession>A0ABR1AVA8</accession>
<keyword evidence="2" id="KW-1185">Reference proteome</keyword>
<name>A0ABR1AVA8_POLSC</name>
<comment type="caution">
    <text evidence="1">The sequence shown here is derived from an EMBL/GenBank/DDBJ whole genome shotgun (WGS) entry which is preliminary data.</text>
</comment>
<protein>
    <recommendedName>
        <fullName evidence="3">LAGLIDADG homing endonuclease</fullName>
    </recommendedName>
</protein>
<dbReference type="EMBL" id="JAWJWF010000045">
    <property type="protein sequence ID" value="KAK6627866.1"/>
    <property type="molecule type" value="Genomic_DNA"/>
</dbReference>
<evidence type="ECO:0008006" key="3">
    <source>
        <dbReference type="Google" id="ProtNLM"/>
    </source>
</evidence>
<dbReference type="Proteomes" id="UP001359485">
    <property type="component" value="Unassembled WGS sequence"/>
</dbReference>
<proteinExistence type="predicted"/>